<protein>
    <recommendedName>
        <fullName evidence="9">Divalent Anion:Na+ symporter family</fullName>
    </recommendedName>
</protein>
<evidence type="ECO:0000256" key="4">
    <source>
        <dbReference type="ARBA" id="ARBA00022780"/>
    </source>
</evidence>
<feature type="transmembrane region" description="Helical" evidence="7">
    <location>
        <begin position="111"/>
        <end position="130"/>
    </location>
</feature>
<reference evidence="8" key="1">
    <citation type="submission" date="2021-01" db="EMBL/GenBank/DDBJ databases">
        <authorList>
            <person name="Corre E."/>
            <person name="Pelletier E."/>
            <person name="Niang G."/>
            <person name="Scheremetjew M."/>
            <person name="Finn R."/>
            <person name="Kale V."/>
            <person name="Holt S."/>
            <person name="Cochrane G."/>
            <person name="Meng A."/>
            <person name="Brown T."/>
            <person name="Cohen L."/>
        </authorList>
    </citation>
    <scope>NUCLEOTIDE SEQUENCE</scope>
    <source>
        <strain evidence="8">RCC1614</strain>
    </source>
</reference>
<feature type="transmembrane region" description="Helical" evidence="7">
    <location>
        <begin position="480"/>
        <end position="499"/>
    </location>
</feature>
<keyword evidence="3 7" id="KW-0812">Transmembrane</keyword>
<dbReference type="EMBL" id="HBDY01013374">
    <property type="protein sequence ID" value="CAD8246293.1"/>
    <property type="molecule type" value="Transcribed_RNA"/>
</dbReference>
<evidence type="ECO:0000256" key="1">
    <source>
        <dbReference type="ARBA" id="ARBA00004478"/>
    </source>
</evidence>
<dbReference type="GO" id="GO:0015140">
    <property type="term" value="F:malate transmembrane transporter activity"/>
    <property type="evidence" value="ECO:0007669"/>
    <property type="project" value="UniProtKB-ARBA"/>
</dbReference>
<keyword evidence="4" id="KW-0934">Plastid</keyword>
<dbReference type="GO" id="GO:0009706">
    <property type="term" value="C:chloroplast inner membrane"/>
    <property type="evidence" value="ECO:0007669"/>
    <property type="project" value="UniProtKB-SubCell"/>
</dbReference>
<accession>A0A7R9TVD3</accession>
<keyword evidence="5 7" id="KW-1133">Transmembrane helix</keyword>
<comment type="similarity">
    <text evidence="2">Belongs to the SLC13A/DASS transporter (TC 2.A.47) family. DIT1 subfamily.</text>
</comment>
<sequence>MSAMMMANATAAPVASNVRAANPARASARGITNNARRATKTNAGVRSAQFFQGDVDASMELRQRNIASAVSHRASAKRVVTASATPAPIVQAGDAAVAPKAEWKGAKLKPLGYSVLAGLIIWCIPAPVGVTVKAWHLFAVFVGTIVGIITNPLPLGATAMVGLAVSMVTGLLPFAAAFSAFSSEIPWLIAIAFFLARGFIKTGLGNRIAYIIVSIFGKSTLGLTYSLVFSEAILAPAIPSLAARAGGIFLPLTKALCVACGSDPEKGTEKKMGAYVMTTVFQTSTVTSGMFITAMAANPLSVNLAAATIGQTITWGQWALAASIPGLVCLIAVPLILYVLYPPDVKDSPEAPVKAKEELAKLGPMSSDEKIMAAALVVTVGLWIFGASIGVGSVAAALVGLSTLLIAGVITWKECLAEGPAWDTLTWFAALIAMASYLNKYGLIPWFSQTVVKGVSAAGLAWQPAFLVVVLLYFYSHYAFASGAAHIGAMYTAFLSVLVACGAPPLVSALVLGIFSNIMGCTTHYGIGSAPPFFGAGYVPLATWWKIGFGLSVFYITTFLGIGSVWWKVIGLY</sequence>
<organism evidence="8">
    <name type="scientific">Micromonas pusilla</name>
    <name type="common">Picoplanktonic green alga</name>
    <name type="synonym">Chromulina pusilla</name>
    <dbReference type="NCBI Taxonomy" id="38833"/>
    <lineage>
        <taxon>Eukaryota</taxon>
        <taxon>Viridiplantae</taxon>
        <taxon>Chlorophyta</taxon>
        <taxon>Mamiellophyceae</taxon>
        <taxon>Mamiellales</taxon>
        <taxon>Mamiellaceae</taxon>
        <taxon>Micromonas</taxon>
    </lineage>
</organism>
<feature type="transmembrane region" description="Helical" evidence="7">
    <location>
        <begin position="171"/>
        <end position="196"/>
    </location>
</feature>
<feature type="transmembrane region" description="Helical" evidence="7">
    <location>
        <begin position="547"/>
        <end position="567"/>
    </location>
</feature>
<evidence type="ECO:0000256" key="6">
    <source>
        <dbReference type="ARBA" id="ARBA00023136"/>
    </source>
</evidence>
<evidence type="ECO:0008006" key="9">
    <source>
        <dbReference type="Google" id="ProtNLM"/>
    </source>
</evidence>
<feature type="transmembrane region" description="Helical" evidence="7">
    <location>
        <begin position="274"/>
        <end position="297"/>
    </location>
</feature>
<name>A0A7R9TVD3_MICPS</name>
<comment type="subcellular location">
    <subcellularLocation>
        <location evidence="1">Plastid</location>
        <location evidence="1">Chloroplast inner membrane</location>
        <topology evidence="1">Multi-pass membrane protein</topology>
    </subcellularLocation>
</comment>
<feature type="transmembrane region" description="Helical" evidence="7">
    <location>
        <begin position="137"/>
        <end position="165"/>
    </location>
</feature>
<dbReference type="AlphaFoldDB" id="A0A7R9TVD3"/>
<dbReference type="InterPro" id="IPR030676">
    <property type="entry name" value="CitT-rel"/>
</dbReference>
<feature type="transmembrane region" description="Helical" evidence="7">
    <location>
        <begin position="371"/>
        <end position="401"/>
    </location>
</feature>
<evidence type="ECO:0000256" key="5">
    <source>
        <dbReference type="ARBA" id="ARBA00022989"/>
    </source>
</evidence>
<feature type="transmembrane region" description="Helical" evidence="7">
    <location>
        <begin position="421"/>
        <end position="439"/>
    </location>
</feature>
<dbReference type="InterPro" id="IPR001898">
    <property type="entry name" value="SLC13A/DASS"/>
</dbReference>
<dbReference type="PANTHER" id="PTHR42826">
    <property type="entry name" value="DICARBOXYLATE TRANSPORTER 2.1, CHLOROPLASTIC"/>
    <property type="match status" value="1"/>
</dbReference>
<evidence type="ECO:0000256" key="3">
    <source>
        <dbReference type="ARBA" id="ARBA00022692"/>
    </source>
</evidence>
<feature type="transmembrane region" description="Helical" evidence="7">
    <location>
        <begin position="208"/>
        <end position="229"/>
    </location>
</feature>
<evidence type="ECO:0000256" key="2">
    <source>
        <dbReference type="ARBA" id="ARBA00007349"/>
    </source>
</evidence>
<evidence type="ECO:0000313" key="8">
    <source>
        <dbReference type="EMBL" id="CAD8246293.1"/>
    </source>
</evidence>
<keyword evidence="6 7" id="KW-0472">Membrane</keyword>
<evidence type="ECO:0000256" key="7">
    <source>
        <dbReference type="SAM" id="Phobius"/>
    </source>
</evidence>
<proteinExistence type="inferred from homology"/>
<feature type="transmembrane region" description="Helical" evidence="7">
    <location>
        <begin position="317"/>
        <end position="341"/>
    </location>
</feature>
<keyword evidence="4" id="KW-1001">Plastid inner membrane</keyword>
<gene>
    <name evidence="8" type="ORF">MPUS1402_LOCUS10131</name>
</gene>
<dbReference type="Pfam" id="PF00939">
    <property type="entry name" value="Na_sulph_symp"/>
    <property type="match status" value="1"/>
</dbReference>
<feature type="transmembrane region" description="Helical" evidence="7">
    <location>
        <begin position="506"/>
        <end position="527"/>
    </location>
</feature>
<feature type="transmembrane region" description="Helical" evidence="7">
    <location>
        <begin position="451"/>
        <end position="474"/>
    </location>
</feature>
<dbReference type="NCBIfam" id="TIGR00785">
    <property type="entry name" value="dass"/>
    <property type="match status" value="1"/>
</dbReference>